<name>A0ABS5EK21_9PROT</name>
<comment type="caution">
    <text evidence="1">The sequence shown here is derived from an EMBL/GenBank/DDBJ whole genome shotgun (WGS) entry which is preliminary data.</text>
</comment>
<dbReference type="Proteomes" id="UP000698752">
    <property type="component" value="Unassembled WGS sequence"/>
</dbReference>
<accession>A0ABS5EK21</accession>
<keyword evidence="2" id="KW-1185">Reference proteome</keyword>
<protein>
    <submittedName>
        <fullName evidence="1">Uncharacterized protein</fullName>
    </submittedName>
</protein>
<organism evidence="1 2">
    <name type="scientific">Neoroseomonas terrae</name>
    <dbReference type="NCBI Taxonomy" id="424799"/>
    <lineage>
        <taxon>Bacteria</taxon>
        <taxon>Pseudomonadati</taxon>
        <taxon>Pseudomonadota</taxon>
        <taxon>Alphaproteobacteria</taxon>
        <taxon>Acetobacterales</taxon>
        <taxon>Acetobacteraceae</taxon>
        <taxon>Neoroseomonas</taxon>
    </lineage>
</organism>
<evidence type="ECO:0000313" key="2">
    <source>
        <dbReference type="Proteomes" id="UP000698752"/>
    </source>
</evidence>
<reference evidence="2" key="1">
    <citation type="journal article" date="2021" name="Syst. Appl. Microbiol.">
        <title>Roseomonas hellenica sp. nov., isolated from roots of wild-growing Alkanna tinctoria.</title>
        <authorList>
            <person name="Rat A."/>
            <person name="Naranjo H.D."/>
            <person name="Lebbe L."/>
            <person name="Cnockaert M."/>
            <person name="Krigas N."/>
            <person name="Grigoriadou K."/>
            <person name="Maloupa E."/>
            <person name="Willems A."/>
        </authorList>
    </citation>
    <scope>NUCLEOTIDE SEQUENCE [LARGE SCALE GENOMIC DNA]</scope>
    <source>
        <strain evidence="2">LMG 31159</strain>
    </source>
</reference>
<dbReference type="EMBL" id="JAAEDI010000018">
    <property type="protein sequence ID" value="MBR0651370.1"/>
    <property type="molecule type" value="Genomic_DNA"/>
</dbReference>
<sequence>MAQGSASNATGVYDIDAAPFLRTLVVPRSLASIVFCGIRDGNWRAVVEAAYRRQLTAEIEATPHDNGVKNVMHAYYVGVYNLFAASHYWPMPTTAQCGDWSNSPQLEEFDRVFERDRPTPSRRRTLRG</sequence>
<gene>
    <name evidence="1" type="ORF">GXW78_16980</name>
</gene>
<evidence type="ECO:0000313" key="1">
    <source>
        <dbReference type="EMBL" id="MBR0651370.1"/>
    </source>
</evidence>
<dbReference type="RefSeq" id="WP_211870039.1">
    <property type="nucleotide sequence ID" value="NZ_JAAEDI010000018.1"/>
</dbReference>
<proteinExistence type="predicted"/>